<name>A0A251ULG4_HELAN</name>
<feature type="compositionally biased region" description="Low complexity" evidence="1">
    <location>
        <begin position="43"/>
        <end position="58"/>
    </location>
</feature>
<feature type="compositionally biased region" description="Basic and acidic residues" evidence="1">
    <location>
        <begin position="1"/>
        <end position="10"/>
    </location>
</feature>
<accession>A0A251ULG4</accession>
<proteinExistence type="predicted"/>
<feature type="region of interest" description="Disordered" evidence="1">
    <location>
        <begin position="39"/>
        <end position="65"/>
    </location>
</feature>
<organism evidence="2 3">
    <name type="scientific">Helianthus annuus</name>
    <name type="common">Common sunflower</name>
    <dbReference type="NCBI Taxonomy" id="4232"/>
    <lineage>
        <taxon>Eukaryota</taxon>
        <taxon>Viridiplantae</taxon>
        <taxon>Streptophyta</taxon>
        <taxon>Embryophyta</taxon>
        <taxon>Tracheophyta</taxon>
        <taxon>Spermatophyta</taxon>
        <taxon>Magnoliopsida</taxon>
        <taxon>eudicotyledons</taxon>
        <taxon>Gunneridae</taxon>
        <taxon>Pentapetalae</taxon>
        <taxon>asterids</taxon>
        <taxon>campanulids</taxon>
        <taxon>Asterales</taxon>
        <taxon>Asteraceae</taxon>
        <taxon>Asteroideae</taxon>
        <taxon>Heliantheae alliance</taxon>
        <taxon>Heliantheae</taxon>
        <taxon>Helianthus</taxon>
    </lineage>
</organism>
<dbReference type="InParanoid" id="A0A251ULG4"/>
<dbReference type="Proteomes" id="UP000215914">
    <property type="component" value="Chromosome 5"/>
</dbReference>
<dbReference type="EMBL" id="CM007894">
    <property type="protein sequence ID" value="OTG24210.1"/>
    <property type="molecule type" value="Genomic_DNA"/>
</dbReference>
<reference evidence="3" key="1">
    <citation type="journal article" date="2017" name="Nature">
        <title>The sunflower genome provides insights into oil metabolism, flowering and Asterid evolution.</title>
        <authorList>
            <person name="Badouin H."/>
            <person name="Gouzy J."/>
            <person name="Grassa C.J."/>
            <person name="Murat F."/>
            <person name="Staton S.E."/>
            <person name="Cottret L."/>
            <person name="Lelandais-Briere C."/>
            <person name="Owens G.L."/>
            <person name="Carrere S."/>
            <person name="Mayjonade B."/>
            <person name="Legrand L."/>
            <person name="Gill N."/>
            <person name="Kane N.C."/>
            <person name="Bowers J.E."/>
            <person name="Hubner S."/>
            <person name="Bellec A."/>
            <person name="Berard A."/>
            <person name="Berges H."/>
            <person name="Blanchet N."/>
            <person name="Boniface M.C."/>
            <person name="Brunel D."/>
            <person name="Catrice O."/>
            <person name="Chaidir N."/>
            <person name="Claudel C."/>
            <person name="Donnadieu C."/>
            <person name="Faraut T."/>
            <person name="Fievet G."/>
            <person name="Helmstetter N."/>
            <person name="King M."/>
            <person name="Knapp S.J."/>
            <person name="Lai Z."/>
            <person name="Le Paslier M.C."/>
            <person name="Lippi Y."/>
            <person name="Lorenzon L."/>
            <person name="Mandel J.R."/>
            <person name="Marage G."/>
            <person name="Marchand G."/>
            <person name="Marquand E."/>
            <person name="Bret-Mestries E."/>
            <person name="Morien E."/>
            <person name="Nambeesan S."/>
            <person name="Nguyen T."/>
            <person name="Pegot-Espagnet P."/>
            <person name="Pouilly N."/>
            <person name="Raftis F."/>
            <person name="Sallet E."/>
            <person name="Schiex T."/>
            <person name="Thomas J."/>
            <person name="Vandecasteele C."/>
            <person name="Vares D."/>
            <person name="Vear F."/>
            <person name="Vautrin S."/>
            <person name="Crespi M."/>
            <person name="Mangin B."/>
            <person name="Burke J.M."/>
            <person name="Salse J."/>
            <person name="Munos S."/>
            <person name="Vincourt P."/>
            <person name="Rieseberg L.H."/>
            <person name="Langlade N.B."/>
        </authorList>
    </citation>
    <scope>NUCLEOTIDE SEQUENCE [LARGE SCALE GENOMIC DNA]</scope>
    <source>
        <strain evidence="3">cv. SF193</strain>
    </source>
</reference>
<keyword evidence="3" id="KW-1185">Reference proteome</keyword>
<gene>
    <name evidence="2" type="ORF">HannXRQ_Chr05g0134151</name>
</gene>
<evidence type="ECO:0000313" key="2">
    <source>
        <dbReference type="EMBL" id="OTG24210.1"/>
    </source>
</evidence>
<evidence type="ECO:0000313" key="3">
    <source>
        <dbReference type="Proteomes" id="UP000215914"/>
    </source>
</evidence>
<sequence length="109" mass="12223">MRFTDGDVKEVSSGGSMRLLPSSSRRFLDRFWVVGMGQRHGETGTSGSSQSKFSSSSSRKQRLGERLRSTLGNAKRFQACLFLKILNLVVLKGRLFILLRKRAFIAGMH</sequence>
<evidence type="ECO:0000256" key="1">
    <source>
        <dbReference type="SAM" id="MobiDB-lite"/>
    </source>
</evidence>
<feature type="region of interest" description="Disordered" evidence="1">
    <location>
        <begin position="1"/>
        <end position="20"/>
    </location>
</feature>
<dbReference type="AlphaFoldDB" id="A0A251ULG4"/>
<protein>
    <submittedName>
        <fullName evidence="2">Uncharacterized protein</fullName>
    </submittedName>
</protein>